<keyword evidence="1" id="KW-0808">Transferase</keyword>
<evidence type="ECO:0000313" key="2">
    <source>
        <dbReference type="Proteomes" id="UP001056778"/>
    </source>
</evidence>
<keyword evidence="2" id="KW-1185">Reference proteome</keyword>
<sequence length="169" mass="18756">MGDNGKMYVPKELLPVYKDVLVPLADILTPNQFEIELLTGCSINTIDDDWKACEMRSSSNLENNSNLLTLASSRVGAGIKLSTEIPKLSTSFVGSGDLFACLFLAWSYKTNNNIKVASEKTIATLQRVLKRTEQYAKIKGITPQNMELKLIQSKSNIEDPHVELFATEL</sequence>
<protein>
    <submittedName>
        <fullName evidence="1">Pyridoxal kinase</fullName>
    </submittedName>
</protein>
<reference evidence="1" key="1">
    <citation type="submission" date="2022-04" db="EMBL/GenBank/DDBJ databases">
        <title>Chromosome-scale genome assembly of Holotrichia oblita Faldermann.</title>
        <authorList>
            <person name="Rongchong L."/>
        </authorList>
    </citation>
    <scope>NUCLEOTIDE SEQUENCE</scope>
    <source>
        <strain evidence="1">81SQS9</strain>
    </source>
</reference>
<organism evidence="1 2">
    <name type="scientific">Holotrichia oblita</name>
    <name type="common">Chafer beetle</name>
    <dbReference type="NCBI Taxonomy" id="644536"/>
    <lineage>
        <taxon>Eukaryota</taxon>
        <taxon>Metazoa</taxon>
        <taxon>Ecdysozoa</taxon>
        <taxon>Arthropoda</taxon>
        <taxon>Hexapoda</taxon>
        <taxon>Insecta</taxon>
        <taxon>Pterygota</taxon>
        <taxon>Neoptera</taxon>
        <taxon>Endopterygota</taxon>
        <taxon>Coleoptera</taxon>
        <taxon>Polyphaga</taxon>
        <taxon>Scarabaeiformia</taxon>
        <taxon>Scarabaeidae</taxon>
        <taxon>Melolonthinae</taxon>
        <taxon>Holotrichia</taxon>
    </lineage>
</organism>
<dbReference type="Proteomes" id="UP001056778">
    <property type="component" value="Chromosome 3"/>
</dbReference>
<dbReference type="EMBL" id="CM043017">
    <property type="protein sequence ID" value="KAI4464980.1"/>
    <property type="molecule type" value="Genomic_DNA"/>
</dbReference>
<evidence type="ECO:0000313" key="1">
    <source>
        <dbReference type="EMBL" id="KAI4464980.1"/>
    </source>
</evidence>
<proteinExistence type="predicted"/>
<accession>A0ACB9TE78</accession>
<name>A0ACB9TE78_HOLOL</name>
<gene>
    <name evidence="1" type="ORF">MML48_3g00014844</name>
</gene>
<keyword evidence="1" id="KW-0418">Kinase</keyword>
<comment type="caution">
    <text evidence="1">The sequence shown here is derived from an EMBL/GenBank/DDBJ whole genome shotgun (WGS) entry which is preliminary data.</text>
</comment>